<accession>A0A0D0IT94</accession>
<protein>
    <submittedName>
        <fullName evidence="1">Gliding motility protein GldH</fullName>
    </submittedName>
</protein>
<gene>
    <name evidence="1" type="ORF">ST44_11955</name>
</gene>
<evidence type="ECO:0000313" key="2">
    <source>
        <dbReference type="Proteomes" id="UP000032046"/>
    </source>
</evidence>
<dbReference type="AlphaFoldDB" id="A0A0D0IT94"/>
<comment type="caution">
    <text evidence="1">The sequence shown here is derived from an EMBL/GenBank/DDBJ whole genome shotgun (WGS) entry which is preliminary data.</text>
</comment>
<evidence type="ECO:0000313" key="1">
    <source>
        <dbReference type="EMBL" id="KIP60174.1"/>
    </source>
</evidence>
<reference evidence="1 2" key="1">
    <citation type="submission" date="2015-01" db="EMBL/GenBank/DDBJ databases">
        <title>Comparative genomics of non-oral Prevotella species.</title>
        <authorList>
            <person name="Accetto T."/>
            <person name="Nograsek B."/>
            <person name="Avgustin G."/>
        </authorList>
    </citation>
    <scope>NUCLEOTIDE SEQUENCE [LARGE SCALE GENOMIC DNA]</scope>
    <source>
        <strain evidence="1 2">P5-119</strain>
    </source>
</reference>
<organism evidence="1 2">
    <name type="scientific">Prevotella pectinovora</name>
    <dbReference type="NCBI Taxonomy" id="1602169"/>
    <lineage>
        <taxon>Bacteria</taxon>
        <taxon>Pseudomonadati</taxon>
        <taxon>Bacteroidota</taxon>
        <taxon>Bacteroidia</taxon>
        <taxon>Bacteroidales</taxon>
        <taxon>Prevotellaceae</taxon>
        <taxon>Prevotella</taxon>
    </lineage>
</organism>
<dbReference type="NCBIfam" id="TIGR03511">
    <property type="entry name" value="GldH_lipo"/>
    <property type="match status" value="1"/>
</dbReference>
<keyword evidence="2" id="KW-1185">Reference proteome</keyword>
<dbReference type="STRING" id="1602171.ST44_11955"/>
<dbReference type="Proteomes" id="UP000032046">
    <property type="component" value="Unassembled WGS sequence"/>
</dbReference>
<proteinExistence type="predicted"/>
<dbReference type="EMBL" id="JXQK01000088">
    <property type="protein sequence ID" value="KIP60174.1"/>
    <property type="molecule type" value="Genomic_DNA"/>
</dbReference>
<sequence>MTFAAVIVANVFASCTTDTVYDTYDHTPLSGWEKNDTLSFDVPKMKQAGVYSQSLGVRMTEIFPFTSVSLIVQQTVYPSGKVVTDTIKCPITDSRGNFLGDGVSAYQYSFPIREISLNKGDSLHICVRHNMKREILPGVSDIGVKIVKR</sequence>
<dbReference type="Pfam" id="PF14109">
    <property type="entry name" value="GldH_lipo"/>
    <property type="match status" value="1"/>
</dbReference>
<dbReference type="OrthoDB" id="982482at2"/>
<dbReference type="InterPro" id="IPR020018">
    <property type="entry name" value="Motility-assoc_lipoprot_GldH"/>
</dbReference>
<name>A0A0D0IT94_9BACT</name>